<dbReference type="Gene3D" id="3.40.50.620">
    <property type="entry name" value="HUPs"/>
    <property type="match status" value="2"/>
</dbReference>
<comment type="catalytic activity">
    <reaction evidence="12">
        <text>tRNA(Val) + L-valine + ATP = L-valyl-tRNA(Val) + AMP + diphosphate</text>
        <dbReference type="Rhea" id="RHEA:10704"/>
        <dbReference type="Rhea" id="RHEA-COMP:9672"/>
        <dbReference type="Rhea" id="RHEA-COMP:9708"/>
        <dbReference type="ChEBI" id="CHEBI:30616"/>
        <dbReference type="ChEBI" id="CHEBI:33019"/>
        <dbReference type="ChEBI" id="CHEBI:57762"/>
        <dbReference type="ChEBI" id="CHEBI:78442"/>
        <dbReference type="ChEBI" id="CHEBI:78537"/>
        <dbReference type="ChEBI" id="CHEBI:456215"/>
        <dbReference type="EC" id="6.1.1.9"/>
    </reaction>
</comment>
<dbReference type="EC" id="6.1.1.9" evidence="3"/>
<dbReference type="InterPro" id="IPR002300">
    <property type="entry name" value="aa-tRNA-synth_Ia"/>
</dbReference>
<dbReference type="NCBIfam" id="TIGR00422">
    <property type="entry name" value="valS"/>
    <property type="match status" value="1"/>
</dbReference>
<dbReference type="NCBIfam" id="NF004349">
    <property type="entry name" value="PRK05729.1"/>
    <property type="match status" value="1"/>
</dbReference>
<evidence type="ECO:0000256" key="7">
    <source>
        <dbReference type="ARBA" id="ARBA00022840"/>
    </source>
</evidence>
<accession>X0ZZ22</accession>
<dbReference type="InterPro" id="IPR014729">
    <property type="entry name" value="Rossmann-like_a/b/a_fold"/>
</dbReference>
<keyword evidence="9" id="KW-0175">Coiled coil</keyword>
<evidence type="ECO:0000256" key="8">
    <source>
        <dbReference type="ARBA" id="ARBA00022917"/>
    </source>
</evidence>
<dbReference type="PRINTS" id="PR00986">
    <property type="entry name" value="TRNASYNTHVAL"/>
</dbReference>
<evidence type="ECO:0000256" key="3">
    <source>
        <dbReference type="ARBA" id="ARBA00013169"/>
    </source>
</evidence>
<evidence type="ECO:0000256" key="1">
    <source>
        <dbReference type="ARBA" id="ARBA00004496"/>
    </source>
</evidence>
<comment type="subunit">
    <text evidence="2">Monomer.</text>
</comment>
<dbReference type="EMBL" id="BART01001142">
    <property type="protein sequence ID" value="GAG63132.1"/>
    <property type="molecule type" value="Genomic_DNA"/>
</dbReference>
<keyword evidence="4" id="KW-0963">Cytoplasm</keyword>
<feature type="non-terminal residue" evidence="14">
    <location>
        <position position="469"/>
    </location>
</feature>
<dbReference type="InterPro" id="IPR009008">
    <property type="entry name" value="Val/Leu/Ile-tRNA-synth_edit"/>
</dbReference>
<evidence type="ECO:0000259" key="13">
    <source>
        <dbReference type="Pfam" id="PF00133"/>
    </source>
</evidence>
<dbReference type="GO" id="GO:0005829">
    <property type="term" value="C:cytosol"/>
    <property type="evidence" value="ECO:0007669"/>
    <property type="project" value="TreeGrafter"/>
</dbReference>
<keyword evidence="6" id="KW-0547">Nucleotide-binding</keyword>
<dbReference type="GO" id="GO:0004832">
    <property type="term" value="F:valine-tRNA ligase activity"/>
    <property type="evidence" value="ECO:0007669"/>
    <property type="project" value="UniProtKB-EC"/>
</dbReference>
<evidence type="ECO:0000256" key="6">
    <source>
        <dbReference type="ARBA" id="ARBA00022741"/>
    </source>
</evidence>
<evidence type="ECO:0000256" key="2">
    <source>
        <dbReference type="ARBA" id="ARBA00011245"/>
    </source>
</evidence>
<evidence type="ECO:0000256" key="4">
    <source>
        <dbReference type="ARBA" id="ARBA00022490"/>
    </source>
</evidence>
<dbReference type="InterPro" id="IPR001412">
    <property type="entry name" value="aa-tRNA-synth_I_CS"/>
</dbReference>
<proteinExistence type="predicted"/>
<keyword evidence="10" id="KW-0030">Aminoacyl-tRNA synthetase</keyword>
<dbReference type="InterPro" id="IPR002303">
    <property type="entry name" value="Valyl-tRNA_ligase"/>
</dbReference>
<gene>
    <name evidence="14" type="ORF">S01H4_04306</name>
</gene>
<dbReference type="SUPFAM" id="SSF52374">
    <property type="entry name" value="Nucleotidylyl transferase"/>
    <property type="match status" value="1"/>
</dbReference>
<name>X0ZZ22_9ZZZZ</name>
<dbReference type="Gene3D" id="3.90.740.10">
    <property type="entry name" value="Valyl/Leucyl/Isoleucyl-tRNA synthetase, editing domain"/>
    <property type="match status" value="1"/>
</dbReference>
<evidence type="ECO:0000313" key="14">
    <source>
        <dbReference type="EMBL" id="GAG63132.1"/>
    </source>
</evidence>
<dbReference type="FunFam" id="3.40.50.620:FF:000032">
    <property type="entry name" value="Valine--tRNA ligase"/>
    <property type="match status" value="1"/>
</dbReference>
<evidence type="ECO:0000256" key="12">
    <source>
        <dbReference type="ARBA" id="ARBA00047552"/>
    </source>
</evidence>
<feature type="domain" description="Aminoacyl-tRNA synthetase class Ia" evidence="13">
    <location>
        <begin position="20"/>
        <end position="469"/>
    </location>
</feature>
<evidence type="ECO:0000256" key="9">
    <source>
        <dbReference type="ARBA" id="ARBA00023054"/>
    </source>
</evidence>
<evidence type="ECO:0000256" key="10">
    <source>
        <dbReference type="ARBA" id="ARBA00023146"/>
    </source>
</evidence>
<keyword evidence="5" id="KW-0436">Ligase</keyword>
<keyword evidence="7" id="KW-0067">ATP-binding</keyword>
<dbReference type="GO" id="GO:0002161">
    <property type="term" value="F:aminoacyl-tRNA deacylase activity"/>
    <property type="evidence" value="ECO:0007669"/>
    <property type="project" value="InterPro"/>
</dbReference>
<dbReference type="GO" id="GO:0005524">
    <property type="term" value="F:ATP binding"/>
    <property type="evidence" value="ECO:0007669"/>
    <property type="project" value="UniProtKB-KW"/>
</dbReference>
<dbReference type="PROSITE" id="PS00178">
    <property type="entry name" value="AA_TRNA_LIGASE_I"/>
    <property type="match status" value="1"/>
</dbReference>
<sequence length="469" mass="54913">MKNISDKIPSVYDPKNVEEKWYKFWLEKDYFKAKYNHNKENNFSIVIPPPNVTGSLHIGHALNNTLQDILIRWKKMEGYNTLWLPGTDHAGIATQNVVEKEIAKEGESRYDLGREQFVERVWQWKEKYGNNIINQLKKLGFSCDWSRLRFTLDEGLSRAVRKVFVQLYKEGLIYRENYVINWCPRCQTALADIEVESNEEDVNLYYINYPIKDFQEEVIIVATTRLETMLGDTAVAVHPDDKRYKKFIGKTAILPLMDREIPIVADSYVDPKFGTGAVKITPAHDLNDFELAKRHNLPMINLLNNDGTMNEQAGKFKNLPVIKCREKVLNELKEKGFLNKIEDYKHSIGHCYRCGTIIEPYLSKQWFVRMKELALPAISAVEEGRIEFIPSRWSKVYYEWVKNIKDWCISRQLWWGHRIPVWYCQDCGEIIVELDNPKICKKCGSHNLLQDPDVLDTWFSSALWPFSTL</sequence>
<dbReference type="PANTHER" id="PTHR11946">
    <property type="entry name" value="VALYL-TRNA SYNTHETASES"/>
    <property type="match status" value="1"/>
</dbReference>
<dbReference type="CDD" id="cd00817">
    <property type="entry name" value="ValRS_core"/>
    <property type="match status" value="1"/>
</dbReference>
<comment type="caution">
    <text evidence="14">The sequence shown here is derived from an EMBL/GenBank/DDBJ whole genome shotgun (WGS) entry which is preliminary data.</text>
</comment>
<keyword evidence="8" id="KW-0648">Protein biosynthesis</keyword>
<evidence type="ECO:0000256" key="5">
    <source>
        <dbReference type="ARBA" id="ARBA00022598"/>
    </source>
</evidence>
<organism evidence="14">
    <name type="scientific">marine sediment metagenome</name>
    <dbReference type="NCBI Taxonomy" id="412755"/>
    <lineage>
        <taxon>unclassified sequences</taxon>
        <taxon>metagenomes</taxon>
        <taxon>ecological metagenomes</taxon>
    </lineage>
</organism>
<dbReference type="AlphaFoldDB" id="X0ZZ22"/>
<dbReference type="FunFam" id="3.90.740.10:FF:000005">
    <property type="entry name" value="Valine--tRNA ligase, mitochondrial"/>
    <property type="match status" value="1"/>
</dbReference>
<dbReference type="GO" id="GO:0006438">
    <property type="term" value="P:valyl-tRNA aminoacylation"/>
    <property type="evidence" value="ECO:0007669"/>
    <property type="project" value="InterPro"/>
</dbReference>
<dbReference type="PANTHER" id="PTHR11946:SF93">
    <property type="entry name" value="VALINE--TRNA LIGASE, CHLOROPLASTIC_MITOCHONDRIAL 2"/>
    <property type="match status" value="1"/>
</dbReference>
<evidence type="ECO:0000256" key="11">
    <source>
        <dbReference type="ARBA" id="ARBA00029936"/>
    </source>
</evidence>
<dbReference type="Pfam" id="PF00133">
    <property type="entry name" value="tRNA-synt_1"/>
    <property type="match status" value="1"/>
</dbReference>
<dbReference type="SUPFAM" id="SSF50677">
    <property type="entry name" value="ValRS/IleRS/LeuRS editing domain"/>
    <property type="match status" value="1"/>
</dbReference>
<comment type="subcellular location">
    <subcellularLocation>
        <location evidence="1">Cytoplasm</location>
    </subcellularLocation>
</comment>
<protein>
    <recommendedName>
        <fullName evidence="3">valine--tRNA ligase</fullName>
        <ecNumber evidence="3">6.1.1.9</ecNumber>
    </recommendedName>
    <alternativeName>
        <fullName evidence="11">Valyl-tRNA synthetase</fullName>
    </alternativeName>
</protein>
<reference evidence="14" key="1">
    <citation type="journal article" date="2014" name="Front. Microbiol.">
        <title>High frequency of phylogenetically diverse reductive dehalogenase-homologous genes in deep subseafloor sedimentary metagenomes.</title>
        <authorList>
            <person name="Kawai M."/>
            <person name="Futagami T."/>
            <person name="Toyoda A."/>
            <person name="Takaki Y."/>
            <person name="Nishi S."/>
            <person name="Hori S."/>
            <person name="Arai W."/>
            <person name="Tsubouchi T."/>
            <person name="Morono Y."/>
            <person name="Uchiyama I."/>
            <person name="Ito T."/>
            <person name="Fujiyama A."/>
            <person name="Inagaki F."/>
            <person name="Takami H."/>
        </authorList>
    </citation>
    <scope>NUCLEOTIDE SEQUENCE</scope>
    <source>
        <strain evidence="14">Expedition CK06-06</strain>
    </source>
</reference>